<dbReference type="GeneID" id="63847624"/>
<dbReference type="SUPFAM" id="SSF54556">
    <property type="entry name" value="Chitinase insertion domain"/>
    <property type="match status" value="1"/>
</dbReference>
<feature type="region of interest" description="Disordered" evidence="3">
    <location>
        <begin position="834"/>
        <end position="860"/>
    </location>
</feature>
<dbReference type="InterPro" id="IPR001223">
    <property type="entry name" value="Glyco_hydro18_cat"/>
</dbReference>
<evidence type="ECO:0000259" key="4">
    <source>
        <dbReference type="PROSITE" id="PS51910"/>
    </source>
</evidence>
<gene>
    <name evidence="5" type="ORF">K460DRAFT_317982</name>
</gene>
<reference evidence="5" key="1">
    <citation type="submission" date="2020-01" db="EMBL/GenBank/DDBJ databases">
        <authorList>
            <consortium name="DOE Joint Genome Institute"/>
            <person name="Haridas S."/>
            <person name="Albert R."/>
            <person name="Binder M."/>
            <person name="Bloem J."/>
            <person name="Labutti K."/>
            <person name="Salamov A."/>
            <person name="Andreopoulos B."/>
            <person name="Baker S.E."/>
            <person name="Barry K."/>
            <person name="Bills G."/>
            <person name="Bluhm B.H."/>
            <person name="Cannon C."/>
            <person name="Castanera R."/>
            <person name="Culley D.E."/>
            <person name="Daum C."/>
            <person name="Ezra D."/>
            <person name="Gonzalez J.B."/>
            <person name="Henrissat B."/>
            <person name="Kuo A."/>
            <person name="Liang C."/>
            <person name="Lipzen A."/>
            <person name="Lutzoni F."/>
            <person name="Magnuson J."/>
            <person name="Mondo S."/>
            <person name="Nolan M."/>
            <person name="Ohm R."/>
            <person name="Pangilinan J."/>
            <person name="Park H.-J."/>
            <person name="Ramirez L."/>
            <person name="Alfaro M."/>
            <person name="Sun H."/>
            <person name="Tritt A."/>
            <person name="Yoshinaga Y."/>
            <person name="Zwiers L.-H."/>
            <person name="Turgeon B.G."/>
            <person name="Goodwin S.B."/>
            <person name="Spatafora J.W."/>
            <person name="Crous P.W."/>
            <person name="Grigoriev I.V."/>
        </authorList>
    </citation>
    <scope>NUCLEOTIDE SEQUENCE</scope>
    <source>
        <strain evidence="5">CBS 394.84</strain>
    </source>
</reference>
<feature type="region of interest" description="Disordered" evidence="3">
    <location>
        <begin position="465"/>
        <end position="491"/>
    </location>
</feature>
<dbReference type="RefSeq" id="XP_040786989.1">
    <property type="nucleotide sequence ID" value="XM_040930372.1"/>
</dbReference>
<feature type="compositionally biased region" description="Low complexity" evidence="3">
    <location>
        <begin position="429"/>
        <end position="439"/>
    </location>
</feature>
<dbReference type="Proteomes" id="UP000800039">
    <property type="component" value="Unassembled WGS sequence"/>
</dbReference>
<evidence type="ECO:0000313" key="5">
    <source>
        <dbReference type="EMBL" id="KAF1844426.1"/>
    </source>
</evidence>
<organism evidence="5 6">
    <name type="scientific">Cucurbitaria berberidis CBS 394.84</name>
    <dbReference type="NCBI Taxonomy" id="1168544"/>
    <lineage>
        <taxon>Eukaryota</taxon>
        <taxon>Fungi</taxon>
        <taxon>Dikarya</taxon>
        <taxon>Ascomycota</taxon>
        <taxon>Pezizomycotina</taxon>
        <taxon>Dothideomycetes</taxon>
        <taxon>Pleosporomycetidae</taxon>
        <taxon>Pleosporales</taxon>
        <taxon>Pleosporineae</taxon>
        <taxon>Cucurbitariaceae</taxon>
        <taxon>Cucurbitaria</taxon>
    </lineage>
</organism>
<feature type="domain" description="GH18" evidence="4">
    <location>
        <begin position="1"/>
        <end position="345"/>
    </location>
</feature>
<feature type="region of interest" description="Disordered" evidence="3">
    <location>
        <begin position="324"/>
        <end position="347"/>
    </location>
</feature>
<sequence length="1019" mass="110231">MPSQIDTTGLTHLILSYATMDPKTFEVRPMHPDDEEVYKQFLALPPSVAKWIGIGGWEFNDPGSTNYTWSLMSSSKENRKTFVESLRKFLAKWNFRGVNIDWEWPGHSARGGNSADKQNHVTLMTELRQALGSDFGLSTVLPAQYEYLQHMDPKSLEAQVDFLSIVTHDLHGAWDAYIPGLGPYIKPHTDLKEIEEALKLLWSADVTPKKINLGVANYGRGFTVSNKDCMIYGCQYTGPSNAGSCTNLEGLLSACEIKRIIAANNLSPNILYGGAGVKEIRWNDQWVAYDDKETFDLKLELATNRCLGGTALWAIDYEICDGRQVQPNPSPQPSSQASSSGAVIPTTTSSAQGSLLLSTSSSTAVESSATTSGALSSTAVQSSSAAATSASQSTSGSEPQSTSLGGSYTATISSAASFFSSSTIWSDSTPSSDSSAQSSNVPTSTPWASSYSSTFTTVSTAAPSATRISETESLGGTKTQVSVTPSDASRKPCPWECWKEEWCKMFFATTSGGVHNDGDPDSHSDSDHGCVPNNCIADCIMWRITTLLLFKRPVCPCIPRKCDQDSDSDSPSDSDKDDPHPHPRPKPSTKPHDKDPDNDSKDKDDHPENGGDGECQMLGCGCGWMGLGFGPGCADTTITWELPKFGFTCGLFGCKPCNFFGCTEPGTDPNGILGYNGYCLVDGGCPPCPPEICSGPSCTISGGCGPKPGPPPTQPANRPKSCDEWQKTTVTERFVWCTEGFAVSELPSSIGLTSSTMISSVCVPYIEATLKACPGALLGYTTTTTKTEKSTLTSEAPACTRAPLSLDDDEGDNMPADGSLSSSIVFRSNASKSSMTTPSMITTSSTTSSTTSTQEPATTSATMDRYGNWRVNFHHWMEPEQSGIEWVLYDPNGNQAGAGGVQGKDFKEITDYIESKNRIEEHSMLFGVRVTVTDPTNVDKARVKFVIEKEVPGCHKCKPMMITEDKTEIHPFEVRSCQEVCQEPKLRPANFWCNDLNDAMWIPENGGWKRRFWCGWVGF</sequence>
<dbReference type="SUPFAM" id="SSF51445">
    <property type="entry name" value="(Trans)glycosidases"/>
    <property type="match status" value="1"/>
</dbReference>
<dbReference type="Gene3D" id="3.20.20.80">
    <property type="entry name" value="Glycosidases"/>
    <property type="match status" value="1"/>
</dbReference>
<dbReference type="InterPro" id="IPR029070">
    <property type="entry name" value="Chitinase_insertion_sf"/>
</dbReference>
<dbReference type="EMBL" id="ML976617">
    <property type="protein sequence ID" value="KAF1844426.1"/>
    <property type="molecule type" value="Genomic_DNA"/>
</dbReference>
<keyword evidence="6" id="KW-1185">Reference proteome</keyword>
<feature type="region of interest" description="Disordered" evidence="3">
    <location>
        <begin position="789"/>
        <end position="812"/>
    </location>
</feature>
<dbReference type="InterPro" id="IPR011583">
    <property type="entry name" value="Chitinase_II/V-like_cat"/>
</dbReference>
<dbReference type="PROSITE" id="PS51910">
    <property type="entry name" value="GH18_2"/>
    <property type="match status" value="1"/>
</dbReference>
<dbReference type="PANTHER" id="PTHR11177">
    <property type="entry name" value="CHITINASE"/>
    <property type="match status" value="1"/>
</dbReference>
<dbReference type="PANTHER" id="PTHR11177:SF333">
    <property type="entry name" value="CHITINASE"/>
    <property type="match status" value="1"/>
</dbReference>
<comment type="similarity">
    <text evidence="1">Belongs to the glycosyl hydrolase 18 family. Chitinase class V subfamily.</text>
</comment>
<dbReference type="GO" id="GO:0005975">
    <property type="term" value="P:carbohydrate metabolic process"/>
    <property type="evidence" value="ECO:0007669"/>
    <property type="project" value="InterPro"/>
</dbReference>
<feature type="compositionally biased region" description="Basic and acidic residues" evidence="3">
    <location>
        <begin position="590"/>
        <end position="608"/>
    </location>
</feature>
<dbReference type="SMART" id="SM00636">
    <property type="entry name" value="Glyco_18"/>
    <property type="match status" value="1"/>
</dbReference>
<feature type="compositionally biased region" description="Polar residues" evidence="3">
    <location>
        <begin position="467"/>
        <end position="487"/>
    </location>
</feature>
<dbReference type="GO" id="GO:0008061">
    <property type="term" value="F:chitin binding"/>
    <property type="evidence" value="ECO:0007669"/>
    <property type="project" value="InterPro"/>
</dbReference>
<dbReference type="OrthoDB" id="73875at2759"/>
<dbReference type="Gene3D" id="3.10.50.10">
    <property type="match status" value="1"/>
</dbReference>
<proteinExistence type="inferred from homology"/>
<name>A0A9P4GFB2_9PLEO</name>
<protein>
    <recommendedName>
        <fullName evidence="2">chitinase</fullName>
        <ecNumber evidence="2">3.2.1.14</ecNumber>
    </recommendedName>
</protein>
<evidence type="ECO:0000256" key="3">
    <source>
        <dbReference type="SAM" id="MobiDB-lite"/>
    </source>
</evidence>
<dbReference type="EC" id="3.2.1.14" evidence="2"/>
<dbReference type="InterPro" id="IPR050314">
    <property type="entry name" value="Glycosyl_Hydrlase_18"/>
</dbReference>
<evidence type="ECO:0000256" key="2">
    <source>
        <dbReference type="ARBA" id="ARBA00012729"/>
    </source>
</evidence>
<evidence type="ECO:0000256" key="1">
    <source>
        <dbReference type="ARBA" id="ARBA00008682"/>
    </source>
</evidence>
<feature type="region of interest" description="Disordered" evidence="3">
    <location>
        <begin position="562"/>
        <end position="608"/>
    </location>
</feature>
<dbReference type="Pfam" id="PF00704">
    <property type="entry name" value="Glyco_hydro_18"/>
    <property type="match status" value="1"/>
</dbReference>
<evidence type="ECO:0000313" key="6">
    <source>
        <dbReference type="Proteomes" id="UP000800039"/>
    </source>
</evidence>
<feature type="region of interest" description="Disordered" evidence="3">
    <location>
        <begin position="429"/>
        <end position="451"/>
    </location>
</feature>
<keyword evidence="5" id="KW-0378">Hydrolase</keyword>
<accession>A0A9P4GFB2</accession>
<feature type="compositionally biased region" description="Low complexity" evidence="3">
    <location>
        <begin position="333"/>
        <end position="347"/>
    </location>
</feature>
<comment type="caution">
    <text evidence="5">The sequence shown here is derived from an EMBL/GenBank/DDBJ whole genome shotgun (WGS) entry which is preliminary data.</text>
</comment>
<dbReference type="InterPro" id="IPR017853">
    <property type="entry name" value="GH"/>
</dbReference>
<dbReference type="AlphaFoldDB" id="A0A9P4GFB2"/>
<dbReference type="GO" id="GO:0008843">
    <property type="term" value="F:endochitinase activity"/>
    <property type="evidence" value="ECO:0007669"/>
    <property type="project" value="UniProtKB-EC"/>
</dbReference>